<gene>
    <name evidence="1" type="ORF">BDR25DRAFT_213344</name>
</gene>
<comment type="caution">
    <text evidence="1">The sequence shown here is derived from an EMBL/GenBank/DDBJ whole genome shotgun (WGS) entry which is preliminary data.</text>
</comment>
<reference evidence="1" key="1">
    <citation type="journal article" date="2020" name="Stud. Mycol.">
        <title>101 Dothideomycetes genomes: a test case for predicting lifestyles and emergence of pathogens.</title>
        <authorList>
            <person name="Haridas S."/>
            <person name="Albert R."/>
            <person name="Binder M."/>
            <person name="Bloem J."/>
            <person name="Labutti K."/>
            <person name="Salamov A."/>
            <person name="Andreopoulos B."/>
            <person name="Baker S."/>
            <person name="Barry K."/>
            <person name="Bills G."/>
            <person name="Bluhm B."/>
            <person name="Cannon C."/>
            <person name="Castanera R."/>
            <person name="Culley D."/>
            <person name="Daum C."/>
            <person name="Ezra D."/>
            <person name="Gonzalez J."/>
            <person name="Henrissat B."/>
            <person name="Kuo A."/>
            <person name="Liang C."/>
            <person name="Lipzen A."/>
            <person name="Lutzoni F."/>
            <person name="Magnuson J."/>
            <person name="Mondo S."/>
            <person name="Nolan M."/>
            <person name="Ohm R."/>
            <person name="Pangilinan J."/>
            <person name="Park H.-J."/>
            <person name="Ramirez L."/>
            <person name="Alfaro M."/>
            <person name="Sun H."/>
            <person name="Tritt A."/>
            <person name="Yoshinaga Y."/>
            <person name="Zwiers L.-H."/>
            <person name="Turgeon B."/>
            <person name="Goodwin S."/>
            <person name="Spatafora J."/>
            <person name="Crous P."/>
            <person name="Grigoriev I."/>
        </authorList>
    </citation>
    <scope>NUCLEOTIDE SEQUENCE</scope>
    <source>
        <strain evidence="1">ATCC 200398</strain>
    </source>
</reference>
<organism evidence="1 2">
    <name type="scientific">Lindgomyces ingoldianus</name>
    <dbReference type="NCBI Taxonomy" id="673940"/>
    <lineage>
        <taxon>Eukaryota</taxon>
        <taxon>Fungi</taxon>
        <taxon>Dikarya</taxon>
        <taxon>Ascomycota</taxon>
        <taxon>Pezizomycotina</taxon>
        <taxon>Dothideomycetes</taxon>
        <taxon>Pleosporomycetidae</taxon>
        <taxon>Pleosporales</taxon>
        <taxon>Lindgomycetaceae</taxon>
        <taxon>Lindgomyces</taxon>
    </lineage>
</organism>
<protein>
    <submittedName>
        <fullName evidence="1">Uncharacterized protein</fullName>
    </submittedName>
</protein>
<keyword evidence="2" id="KW-1185">Reference proteome</keyword>
<name>A0ACB6R9I7_9PLEO</name>
<dbReference type="Proteomes" id="UP000799755">
    <property type="component" value="Unassembled WGS sequence"/>
</dbReference>
<proteinExistence type="predicted"/>
<sequence>MSHLQHLQIQRLRRASSEIIHYSQAVRIGDRIEIYGQGGWDRTTESIPSDIDKQIDLAFANVEHTSQNAG</sequence>
<evidence type="ECO:0000313" key="2">
    <source>
        <dbReference type="Proteomes" id="UP000799755"/>
    </source>
</evidence>
<accession>A0ACB6R9I7</accession>
<evidence type="ECO:0000313" key="1">
    <source>
        <dbReference type="EMBL" id="KAF2475182.1"/>
    </source>
</evidence>
<dbReference type="EMBL" id="MU003496">
    <property type="protein sequence ID" value="KAF2475182.1"/>
    <property type="molecule type" value="Genomic_DNA"/>
</dbReference>